<evidence type="ECO:0000256" key="1">
    <source>
        <dbReference type="SAM" id="Phobius"/>
    </source>
</evidence>
<dbReference type="AlphaFoldDB" id="A0ABD3M8R0"/>
<gene>
    <name evidence="2" type="ORF">ACHAWU_004898</name>
</gene>
<organism evidence="2 3">
    <name type="scientific">Discostella pseudostelligera</name>
    <dbReference type="NCBI Taxonomy" id="259834"/>
    <lineage>
        <taxon>Eukaryota</taxon>
        <taxon>Sar</taxon>
        <taxon>Stramenopiles</taxon>
        <taxon>Ochrophyta</taxon>
        <taxon>Bacillariophyta</taxon>
        <taxon>Coscinodiscophyceae</taxon>
        <taxon>Thalassiosirophycidae</taxon>
        <taxon>Stephanodiscales</taxon>
        <taxon>Stephanodiscaceae</taxon>
        <taxon>Discostella</taxon>
    </lineage>
</organism>
<feature type="transmembrane region" description="Helical" evidence="1">
    <location>
        <begin position="13"/>
        <end position="32"/>
    </location>
</feature>
<evidence type="ECO:0000313" key="2">
    <source>
        <dbReference type="EMBL" id="KAL3760460.1"/>
    </source>
</evidence>
<keyword evidence="1" id="KW-1133">Transmembrane helix</keyword>
<evidence type="ECO:0000313" key="3">
    <source>
        <dbReference type="Proteomes" id="UP001530293"/>
    </source>
</evidence>
<protein>
    <submittedName>
        <fullName evidence="2">Uncharacterized protein</fullName>
    </submittedName>
</protein>
<dbReference type="Proteomes" id="UP001530293">
    <property type="component" value="Unassembled WGS sequence"/>
</dbReference>
<name>A0ABD3M8R0_9STRA</name>
<reference evidence="2 3" key="1">
    <citation type="submission" date="2024-10" db="EMBL/GenBank/DDBJ databases">
        <title>Updated reference genomes for cyclostephanoid diatoms.</title>
        <authorList>
            <person name="Roberts W.R."/>
            <person name="Alverson A.J."/>
        </authorList>
    </citation>
    <scope>NUCLEOTIDE SEQUENCE [LARGE SCALE GENOMIC DNA]</scope>
    <source>
        <strain evidence="2 3">AJA232-27</strain>
    </source>
</reference>
<sequence length="184" mass="20199">MTYRWRGRSSNELIAAIVFAGFLAGFIFYLCVGNYHRAKRAMDRQKQRRIELEEEKRALAYSPSMAGGSIVGDGSTTRRRIIATGHNDTYDSPRSGFSGTSSMYTDEKGGLTVGVGGVTVEGNRSHMLLGGDHGAGSSQFAIAQPRQPRQPTHKTIDLLDYNDNTMPQQFGTIQKTKSQGEMSV</sequence>
<proteinExistence type="predicted"/>
<keyword evidence="3" id="KW-1185">Reference proteome</keyword>
<keyword evidence="1" id="KW-0812">Transmembrane</keyword>
<comment type="caution">
    <text evidence="2">The sequence shown here is derived from an EMBL/GenBank/DDBJ whole genome shotgun (WGS) entry which is preliminary data.</text>
</comment>
<dbReference type="EMBL" id="JALLBG020000184">
    <property type="protein sequence ID" value="KAL3760460.1"/>
    <property type="molecule type" value="Genomic_DNA"/>
</dbReference>
<accession>A0ABD3M8R0</accession>
<keyword evidence="1" id="KW-0472">Membrane</keyword>